<proteinExistence type="predicted"/>
<feature type="domain" description="Protein kinase" evidence="1">
    <location>
        <begin position="19"/>
        <end position="247"/>
    </location>
</feature>
<evidence type="ECO:0000313" key="3">
    <source>
        <dbReference type="Proteomes" id="UP000031186"/>
    </source>
</evidence>
<dbReference type="HOGENOM" id="CLU_062257_1_0_1"/>
<evidence type="ECO:0000259" key="1">
    <source>
        <dbReference type="PROSITE" id="PS50011"/>
    </source>
</evidence>
<dbReference type="OrthoDB" id="4062651at2759"/>
<dbReference type="EMBL" id="AZNF01000015">
    <property type="protein sequence ID" value="KID61385.1"/>
    <property type="molecule type" value="Genomic_DNA"/>
</dbReference>
<keyword evidence="2" id="KW-0723">Serine/threonine-protein kinase</keyword>
<comment type="caution">
    <text evidence="2">The sequence shown here is derived from an EMBL/GenBank/DDBJ whole genome shotgun (WGS) entry which is preliminary data.</text>
</comment>
<dbReference type="InterPro" id="IPR011009">
    <property type="entry name" value="Kinase-like_dom_sf"/>
</dbReference>
<reference evidence="2 3" key="1">
    <citation type="journal article" date="2014" name="Proc. Natl. Acad. Sci. U.S.A.">
        <title>Trajectory and genomic determinants of fungal-pathogen speciation and host adaptation.</title>
        <authorList>
            <person name="Hu X."/>
            <person name="Xiao G."/>
            <person name="Zheng P."/>
            <person name="Shang Y."/>
            <person name="Su Y."/>
            <person name="Zhang X."/>
            <person name="Liu X."/>
            <person name="Zhan S."/>
            <person name="St Leger R.J."/>
            <person name="Wang C."/>
        </authorList>
    </citation>
    <scope>NUCLEOTIDE SEQUENCE [LARGE SCALE GENOMIC DNA]</scope>
    <source>
        <strain evidence="2 3">ARSEF 549</strain>
    </source>
</reference>
<dbReference type="Proteomes" id="UP000031186">
    <property type="component" value="Unassembled WGS sequence"/>
</dbReference>
<dbReference type="InterPro" id="IPR000719">
    <property type="entry name" value="Prot_kinase_dom"/>
</dbReference>
<dbReference type="VEuPathDB" id="FungiDB:MAN_09150"/>
<dbReference type="SUPFAM" id="SSF56112">
    <property type="entry name" value="Protein kinase-like (PK-like)"/>
    <property type="match status" value="1"/>
</dbReference>
<name>A0A0B4EGX6_METAF</name>
<accession>A0A0B4EGX6</accession>
<dbReference type="AlphaFoldDB" id="A0A0B4EGX6"/>
<keyword evidence="2" id="KW-0418">Kinase</keyword>
<keyword evidence="2" id="KW-0808">Transferase</keyword>
<organism evidence="2 3">
    <name type="scientific">Metarhizium anisopliae (strain ARSEF 549)</name>
    <dbReference type="NCBI Taxonomy" id="3151832"/>
    <lineage>
        <taxon>Eukaryota</taxon>
        <taxon>Fungi</taxon>
        <taxon>Dikarya</taxon>
        <taxon>Ascomycota</taxon>
        <taxon>Pezizomycotina</taxon>
        <taxon>Sordariomycetes</taxon>
        <taxon>Hypocreomycetidae</taxon>
        <taxon>Hypocreales</taxon>
        <taxon>Clavicipitaceae</taxon>
        <taxon>Metarhizium</taxon>
    </lineage>
</organism>
<protein>
    <submittedName>
        <fullName evidence="2">Serine/threonine protein kinase</fullName>
    </submittedName>
</protein>
<keyword evidence="3" id="KW-1185">Reference proteome</keyword>
<gene>
    <name evidence="2" type="ORF">MAN_09150</name>
</gene>
<feature type="non-terminal residue" evidence="2">
    <location>
        <position position="1"/>
    </location>
</feature>
<dbReference type="GO" id="GO:0005524">
    <property type="term" value="F:ATP binding"/>
    <property type="evidence" value="ECO:0007669"/>
    <property type="project" value="InterPro"/>
</dbReference>
<dbReference type="GO" id="GO:0004674">
    <property type="term" value="F:protein serine/threonine kinase activity"/>
    <property type="evidence" value="ECO:0007669"/>
    <property type="project" value="UniProtKB-KW"/>
</dbReference>
<sequence>MEIYQRGQAFVEKDGDLEFAFTKLIIRGPNHQYFYATAKDHIGTFSPVDTSQLEMVPIPLENIWPLFSDDFSQAMELSPSKYYIKEPNLLSYGDSPATLQSSNEILNEVLVCEILKANPHPNIAAYIGCVVTNGRIQGICLKRYKMTLDERLQDTKAFDRDACLREIELGIRHLHSLGLIHNDINPANIMVDDCDRSVIIDFDASYHHGEKLGLKAGTWGWFIAGTEFARYENDFFGLAKLREYMLK</sequence>
<evidence type="ECO:0000313" key="2">
    <source>
        <dbReference type="EMBL" id="KID61385.1"/>
    </source>
</evidence>
<dbReference type="PROSITE" id="PS50011">
    <property type="entry name" value="PROTEIN_KINASE_DOM"/>
    <property type="match status" value="1"/>
</dbReference>
<dbReference type="Gene3D" id="1.10.510.10">
    <property type="entry name" value="Transferase(Phosphotransferase) domain 1"/>
    <property type="match status" value="1"/>
</dbReference>
<dbReference type="Pfam" id="PF00069">
    <property type="entry name" value="Pkinase"/>
    <property type="match status" value="1"/>
</dbReference>